<organism evidence="2 3">
    <name type="scientific">Flammeovirga agarivorans</name>
    <dbReference type="NCBI Taxonomy" id="2726742"/>
    <lineage>
        <taxon>Bacteria</taxon>
        <taxon>Pseudomonadati</taxon>
        <taxon>Bacteroidota</taxon>
        <taxon>Cytophagia</taxon>
        <taxon>Cytophagales</taxon>
        <taxon>Flammeovirgaceae</taxon>
        <taxon>Flammeovirga</taxon>
    </lineage>
</organism>
<sequence length="198" mass="21790">MNNKNLIIILSVIVGIAAVGGIFYFSMQGGPEMTFVKIKDAIDDKDLDSFKKYVDEDAIINSLVDQYITFAMAQNNGEVDIATGLIAFMKPSIVSIVKEQVENSIVTGNHNIPNTIEGISTEVMGLLAIIKGDGAVFKGLKEKVVDEHQASLTFQLQLEGSDRIDDLIVKLRKTDDGWQVYDVKNVSALLESYMKTLQ</sequence>
<proteinExistence type="predicted"/>
<dbReference type="Proteomes" id="UP000585050">
    <property type="component" value="Unassembled WGS sequence"/>
</dbReference>
<gene>
    <name evidence="2" type="ORF">HGP29_11765</name>
</gene>
<dbReference type="AlphaFoldDB" id="A0A7X8SKF5"/>
<keyword evidence="1" id="KW-0812">Transmembrane</keyword>
<reference evidence="2 3" key="1">
    <citation type="submission" date="2020-04" db="EMBL/GenBank/DDBJ databases">
        <title>Flammeovirga sp. SR4, a novel species isolated from seawater.</title>
        <authorList>
            <person name="Wang X."/>
        </authorList>
    </citation>
    <scope>NUCLEOTIDE SEQUENCE [LARGE SCALE GENOMIC DNA]</scope>
    <source>
        <strain evidence="2 3">SR4</strain>
    </source>
</reference>
<evidence type="ECO:0000256" key="1">
    <source>
        <dbReference type="SAM" id="Phobius"/>
    </source>
</evidence>
<feature type="transmembrane region" description="Helical" evidence="1">
    <location>
        <begin position="6"/>
        <end position="25"/>
    </location>
</feature>
<evidence type="ECO:0008006" key="4">
    <source>
        <dbReference type="Google" id="ProtNLM"/>
    </source>
</evidence>
<evidence type="ECO:0000313" key="2">
    <source>
        <dbReference type="EMBL" id="NLR91890.1"/>
    </source>
</evidence>
<evidence type="ECO:0000313" key="3">
    <source>
        <dbReference type="Proteomes" id="UP000585050"/>
    </source>
</evidence>
<keyword evidence="1" id="KW-0472">Membrane</keyword>
<dbReference type="RefSeq" id="WP_168882602.1">
    <property type="nucleotide sequence ID" value="NZ_JABAIL010000003.1"/>
</dbReference>
<comment type="caution">
    <text evidence="2">The sequence shown here is derived from an EMBL/GenBank/DDBJ whole genome shotgun (WGS) entry which is preliminary data.</text>
</comment>
<keyword evidence="3" id="KW-1185">Reference proteome</keyword>
<name>A0A7X8SKF5_9BACT</name>
<accession>A0A7X8SKF5</accession>
<protein>
    <recommendedName>
        <fullName evidence="4">DUF2939 domain-containing protein</fullName>
    </recommendedName>
</protein>
<keyword evidence="1" id="KW-1133">Transmembrane helix</keyword>
<dbReference type="EMBL" id="JABAIL010000003">
    <property type="protein sequence ID" value="NLR91890.1"/>
    <property type="molecule type" value="Genomic_DNA"/>
</dbReference>